<evidence type="ECO:0000313" key="3">
    <source>
        <dbReference type="Proteomes" id="UP000652761"/>
    </source>
</evidence>
<feature type="compositionally biased region" description="Polar residues" evidence="1">
    <location>
        <begin position="14"/>
        <end position="42"/>
    </location>
</feature>
<protein>
    <submittedName>
        <fullName evidence="2">Uncharacterized protein</fullName>
    </submittedName>
</protein>
<reference evidence="2" key="1">
    <citation type="submission" date="2017-07" db="EMBL/GenBank/DDBJ databases">
        <title>Taro Niue Genome Assembly and Annotation.</title>
        <authorList>
            <person name="Atibalentja N."/>
            <person name="Keating K."/>
            <person name="Fields C.J."/>
        </authorList>
    </citation>
    <scope>NUCLEOTIDE SEQUENCE</scope>
    <source>
        <strain evidence="2">Niue_2</strain>
        <tissue evidence="2">Leaf</tissue>
    </source>
</reference>
<sequence>MTLAKEPSARGPTSGPTGTTNYLEANNKANWTHTGSRSTTLTKSRRVDCTQQSNPREDDSTKRSQQCAPW</sequence>
<comment type="caution">
    <text evidence="2">The sequence shown here is derived from an EMBL/GenBank/DDBJ whole genome shotgun (WGS) entry which is preliminary data.</text>
</comment>
<accession>A0A843UVZ6</accession>
<keyword evidence="3" id="KW-1185">Reference proteome</keyword>
<dbReference type="AlphaFoldDB" id="A0A843UVZ6"/>
<proteinExistence type="predicted"/>
<feature type="region of interest" description="Disordered" evidence="1">
    <location>
        <begin position="1"/>
        <end position="70"/>
    </location>
</feature>
<gene>
    <name evidence="2" type="ORF">Taro_019182</name>
</gene>
<name>A0A843UVZ6_COLES</name>
<evidence type="ECO:0000313" key="2">
    <source>
        <dbReference type="EMBL" id="MQL86637.1"/>
    </source>
</evidence>
<dbReference type="Proteomes" id="UP000652761">
    <property type="component" value="Unassembled WGS sequence"/>
</dbReference>
<organism evidence="2 3">
    <name type="scientific">Colocasia esculenta</name>
    <name type="common">Wild taro</name>
    <name type="synonym">Arum esculentum</name>
    <dbReference type="NCBI Taxonomy" id="4460"/>
    <lineage>
        <taxon>Eukaryota</taxon>
        <taxon>Viridiplantae</taxon>
        <taxon>Streptophyta</taxon>
        <taxon>Embryophyta</taxon>
        <taxon>Tracheophyta</taxon>
        <taxon>Spermatophyta</taxon>
        <taxon>Magnoliopsida</taxon>
        <taxon>Liliopsida</taxon>
        <taxon>Araceae</taxon>
        <taxon>Aroideae</taxon>
        <taxon>Colocasieae</taxon>
        <taxon>Colocasia</taxon>
    </lineage>
</organism>
<evidence type="ECO:0000256" key="1">
    <source>
        <dbReference type="SAM" id="MobiDB-lite"/>
    </source>
</evidence>
<dbReference type="EMBL" id="NMUH01000916">
    <property type="protein sequence ID" value="MQL86637.1"/>
    <property type="molecule type" value="Genomic_DNA"/>
</dbReference>